<sequence>MLEAPVSSIRVLFSWEWFPVWILVAGTCLGLYRLTLHPLSTFPGPFWAKITGLWRSRRYFAGTWHEDILALHRNYGRVVRVAPNELSIVDENAMKLLYGHGHNSTKTAWYQVWEMPDVAPGLFATQDKNIHSFLRKRVSSAYSMTSILRYEPYIQGMLNLLFSKLAAHSRAGRSVNMSDFTNALAFDVVGELAYSEPMGHLETETDVMDLRKIIFNGFFVMGNLGHAWGQMIWFNNPIMRLAMKLKPQVQSFDAFQQWSAMRVKERLDNLGDTKRYDMLTHFVGMKGADGGSASFGEVLIEAMNIIGAGADTTSIGMRTCLYYICTRPEVFKKVQQEVDAFYETRESAAPISYLETQTLPYLQAVVREALRMLPSIVWQLLRHAPVGLVVDGKEIPAGTIVGISPLAQNRDPAIWGDDADEFRPERWLESEDRSRYLESRNMTFGGNGPRMCIGRNIALVEIHKFVAQIVRNFDAEFVDPQNPWKISTTWFAYQKDMHMRFKLRPHTRI</sequence>
<dbReference type="InterPro" id="IPR050121">
    <property type="entry name" value="Cytochrome_P450_monoxygenase"/>
</dbReference>
<dbReference type="Pfam" id="PF00067">
    <property type="entry name" value="p450"/>
    <property type="match status" value="1"/>
</dbReference>
<dbReference type="PRINTS" id="PR00463">
    <property type="entry name" value="EP450I"/>
</dbReference>
<dbReference type="PANTHER" id="PTHR24305:SF235">
    <property type="entry name" value="CYTOCHROME P450 MONOOXYGENASE APDB-RELATED"/>
    <property type="match status" value="1"/>
</dbReference>
<evidence type="ECO:0000256" key="4">
    <source>
        <dbReference type="ARBA" id="ARBA00023004"/>
    </source>
</evidence>
<dbReference type="PANTHER" id="PTHR24305">
    <property type="entry name" value="CYTOCHROME P450"/>
    <property type="match status" value="1"/>
</dbReference>
<feature type="transmembrane region" description="Helical" evidence="6">
    <location>
        <begin position="12"/>
        <end position="32"/>
    </location>
</feature>
<dbReference type="EMBL" id="LVKK01000014">
    <property type="protein sequence ID" value="OAG42780.1"/>
    <property type="molecule type" value="Genomic_DNA"/>
</dbReference>
<organism evidence="7 8">
    <name type="scientific">Fonsecaea monophora</name>
    <dbReference type="NCBI Taxonomy" id="254056"/>
    <lineage>
        <taxon>Eukaryota</taxon>
        <taxon>Fungi</taxon>
        <taxon>Dikarya</taxon>
        <taxon>Ascomycota</taxon>
        <taxon>Pezizomycotina</taxon>
        <taxon>Eurotiomycetes</taxon>
        <taxon>Chaetothyriomycetidae</taxon>
        <taxon>Chaetothyriales</taxon>
        <taxon>Herpotrichiellaceae</taxon>
        <taxon>Fonsecaea</taxon>
    </lineage>
</organism>
<keyword evidence="2 5" id="KW-0479">Metal-binding</keyword>
<evidence type="ECO:0000256" key="6">
    <source>
        <dbReference type="SAM" id="Phobius"/>
    </source>
</evidence>
<evidence type="ECO:0000256" key="5">
    <source>
        <dbReference type="PIRSR" id="PIRSR602401-1"/>
    </source>
</evidence>
<dbReference type="SUPFAM" id="SSF48264">
    <property type="entry name" value="Cytochrome P450"/>
    <property type="match status" value="1"/>
</dbReference>
<evidence type="ECO:0000313" key="7">
    <source>
        <dbReference type="EMBL" id="OAG42780.1"/>
    </source>
</evidence>
<evidence type="ECO:0000313" key="8">
    <source>
        <dbReference type="Proteomes" id="UP000077002"/>
    </source>
</evidence>
<dbReference type="PRINTS" id="PR00385">
    <property type="entry name" value="P450"/>
</dbReference>
<dbReference type="InterPro" id="IPR001128">
    <property type="entry name" value="Cyt_P450"/>
</dbReference>
<reference evidence="7 8" key="1">
    <citation type="submission" date="2016-03" db="EMBL/GenBank/DDBJ databases">
        <title>Draft genome sequence of the Fonsecaea monophora CBS 269.37.</title>
        <authorList>
            <person name="Bombassaro A."/>
            <person name="Vinicius W.A."/>
            <person name="De Hoog S."/>
            <person name="Sun J."/>
            <person name="Souza E.M."/>
            <person name="Raittz R.T."/>
            <person name="Costa F."/>
            <person name="Leao A.C."/>
            <person name="Tadra-Sfeir M.Z."/>
            <person name="Baura V."/>
            <person name="Balsanelli E."/>
            <person name="Pedrosa F.O."/>
            <person name="Moreno L.F."/>
            <person name="Steffens M.B."/>
            <person name="Xi L."/>
            <person name="Bocca A.L."/>
            <person name="Felipe M.S."/>
            <person name="Teixeira M."/>
            <person name="Telles Filho F.Q."/>
            <person name="Azevedo C.M."/>
            <person name="Gomes R."/>
            <person name="Vicente V.A."/>
        </authorList>
    </citation>
    <scope>NUCLEOTIDE SEQUENCE [LARGE SCALE GENOMIC DNA]</scope>
    <source>
        <strain evidence="7 8">CBS 269.37</strain>
    </source>
</reference>
<dbReference type="GO" id="GO:0016705">
    <property type="term" value="F:oxidoreductase activity, acting on paired donors, with incorporation or reduction of molecular oxygen"/>
    <property type="evidence" value="ECO:0007669"/>
    <property type="project" value="InterPro"/>
</dbReference>
<dbReference type="GeneID" id="34598235"/>
<dbReference type="Proteomes" id="UP000077002">
    <property type="component" value="Unassembled WGS sequence"/>
</dbReference>
<keyword evidence="3" id="KW-0560">Oxidoreductase</keyword>
<keyword evidence="6" id="KW-1133">Transmembrane helix</keyword>
<evidence type="ECO:0008006" key="9">
    <source>
        <dbReference type="Google" id="ProtNLM"/>
    </source>
</evidence>
<accession>A0A177FGP0</accession>
<dbReference type="RefSeq" id="XP_022514732.1">
    <property type="nucleotide sequence ID" value="XM_022653038.1"/>
</dbReference>
<dbReference type="GO" id="GO:0004497">
    <property type="term" value="F:monooxygenase activity"/>
    <property type="evidence" value="ECO:0007669"/>
    <property type="project" value="InterPro"/>
</dbReference>
<name>A0A177FGP0_9EURO</name>
<keyword evidence="6" id="KW-0472">Membrane</keyword>
<dbReference type="GO" id="GO:0005506">
    <property type="term" value="F:iron ion binding"/>
    <property type="evidence" value="ECO:0007669"/>
    <property type="project" value="InterPro"/>
</dbReference>
<proteinExistence type="predicted"/>
<dbReference type="InterPro" id="IPR036396">
    <property type="entry name" value="Cyt_P450_sf"/>
</dbReference>
<dbReference type="InterPro" id="IPR002401">
    <property type="entry name" value="Cyt_P450_E_grp-I"/>
</dbReference>
<dbReference type="GO" id="GO:0020037">
    <property type="term" value="F:heme binding"/>
    <property type="evidence" value="ECO:0007669"/>
    <property type="project" value="InterPro"/>
</dbReference>
<evidence type="ECO:0000256" key="1">
    <source>
        <dbReference type="ARBA" id="ARBA00001971"/>
    </source>
</evidence>
<feature type="binding site" description="axial binding residue" evidence="5">
    <location>
        <position position="452"/>
    </location>
    <ligand>
        <name>heme</name>
        <dbReference type="ChEBI" id="CHEBI:30413"/>
    </ligand>
    <ligandPart>
        <name>Fe</name>
        <dbReference type="ChEBI" id="CHEBI:18248"/>
    </ligandPart>
</feature>
<evidence type="ECO:0000256" key="3">
    <source>
        <dbReference type="ARBA" id="ARBA00023002"/>
    </source>
</evidence>
<dbReference type="CDD" id="cd11060">
    <property type="entry name" value="CYP57A1-like"/>
    <property type="match status" value="1"/>
</dbReference>
<protein>
    <recommendedName>
        <fullName evidence="9">Cytochrome P450 monooxygenase</fullName>
    </recommendedName>
</protein>
<dbReference type="GO" id="GO:0044550">
    <property type="term" value="P:secondary metabolite biosynthetic process"/>
    <property type="evidence" value="ECO:0007669"/>
    <property type="project" value="UniProtKB-ARBA"/>
</dbReference>
<keyword evidence="8" id="KW-1185">Reference proteome</keyword>
<keyword evidence="6" id="KW-0812">Transmembrane</keyword>
<dbReference type="OrthoDB" id="3934656at2759"/>
<dbReference type="AlphaFoldDB" id="A0A177FGP0"/>
<comment type="cofactor">
    <cofactor evidence="1 5">
        <name>heme</name>
        <dbReference type="ChEBI" id="CHEBI:30413"/>
    </cofactor>
</comment>
<gene>
    <name evidence="7" type="ORF">AYO21_03063</name>
</gene>
<evidence type="ECO:0000256" key="2">
    <source>
        <dbReference type="ARBA" id="ARBA00022723"/>
    </source>
</evidence>
<keyword evidence="4 5" id="KW-0408">Iron</keyword>
<dbReference type="Gene3D" id="1.10.630.10">
    <property type="entry name" value="Cytochrome P450"/>
    <property type="match status" value="1"/>
</dbReference>
<comment type="caution">
    <text evidence="7">The sequence shown here is derived from an EMBL/GenBank/DDBJ whole genome shotgun (WGS) entry which is preliminary data.</text>
</comment>
<keyword evidence="5" id="KW-0349">Heme</keyword>